<dbReference type="SUPFAM" id="SSF47384">
    <property type="entry name" value="Homodimeric domain of signal transducing histidine kinase"/>
    <property type="match status" value="1"/>
</dbReference>
<evidence type="ECO:0000256" key="1">
    <source>
        <dbReference type="ARBA" id="ARBA00000085"/>
    </source>
</evidence>
<dbReference type="FunFam" id="1.10.287.130:FF:000008">
    <property type="entry name" value="Two-component sensor histidine kinase"/>
    <property type="match status" value="1"/>
</dbReference>
<dbReference type="InterPro" id="IPR036890">
    <property type="entry name" value="HATPase_C_sf"/>
</dbReference>
<accession>A0A1I1H2G1</accession>
<dbReference type="AlphaFoldDB" id="A0A1I1H2G1"/>
<evidence type="ECO:0000256" key="6">
    <source>
        <dbReference type="ARBA" id="ARBA00022679"/>
    </source>
</evidence>
<keyword evidence="10" id="KW-0067">ATP-binding</keyword>
<evidence type="ECO:0000256" key="8">
    <source>
        <dbReference type="ARBA" id="ARBA00022741"/>
    </source>
</evidence>
<evidence type="ECO:0000256" key="13">
    <source>
        <dbReference type="ARBA" id="ARBA00023136"/>
    </source>
</evidence>
<evidence type="ECO:0000256" key="5">
    <source>
        <dbReference type="ARBA" id="ARBA00022553"/>
    </source>
</evidence>
<dbReference type="RefSeq" id="WP_341465511.1">
    <property type="nucleotide sequence ID" value="NZ_FOMG01000001.1"/>
</dbReference>
<name>A0A1I1H2G1_9CLOT</name>
<dbReference type="Pfam" id="PF00512">
    <property type="entry name" value="HisKA"/>
    <property type="match status" value="1"/>
</dbReference>
<dbReference type="InterPro" id="IPR003594">
    <property type="entry name" value="HATPase_dom"/>
</dbReference>
<dbReference type="PROSITE" id="PS50109">
    <property type="entry name" value="HIS_KIN"/>
    <property type="match status" value="1"/>
</dbReference>
<dbReference type="STRING" id="119641.SAMN05421842_101160"/>
<feature type="transmembrane region" description="Helical" evidence="14">
    <location>
        <begin position="27"/>
        <end position="49"/>
    </location>
</feature>
<evidence type="ECO:0000256" key="3">
    <source>
        <dbReference type="ARBA" id="ARBA00012438"/>
    </source>
</evidence>
<keyword evidence="4" id="KW-1003">Cell membrane</keyword>
<dbReference type="GO" id="GO:0000155">
    <property type="term" value="F:phosphorelay sensor kinase activity"/>
    <property type="evidence" value="ECO:0007669"/>
    <property type="project" value="InterPro"/>
</dbReference>
<dbReference type="PANTHER" id="PTHR45528">
    <property type="entry name" value="SENSOR HISTIDINE KINASE CPXA"/>
    <property type="match status" value="1"/>
</dbReference>
<sequence>MLGIKLKNNKKFNEEREKKLDVNKKSYNINIIAIIVMFILSILICSLYPTIKNMAKQGDNVRSPYESISLLENIHEFSYVLYKDVLEKEKGQALTYDQVYIKENTDKTDVDYNLVVEQIKTTLNEWSGMSQDDLKNLNYLVLDKDGKKVKTNTNNNLDSLLAEGTENASNIENLNKIYDWYMVVNFDEKGVIEVKNVHGAYGYNVRNSFSNFSMKEKANIQGDSVKFNPIVNTTFVYAIPKDLKYSDFISKKANLLENNVNFNAVVLYVMMVFASILILSLVVPYKKGKEVFGIKSVLKIPFEINCFIFGCTAFFSAVGSGAAIFFTLDSRLVKKLLDFNINTRLDTVFTDVINIGMWIVIIYLIFVGAMLLKHIFTIGIVKYFKENLLIIKILRLIKKFLSKVINYVAHIDLTEKSNKFIIKVIGLNLIIMSIFCMFWFLGVFLSFIYSIVLFYLLRKYYTGIKNKFGILLDATNKIAEGNLDVQIQEDLGVFNPFKEEVERIQMGFKNAVDEEVKSQKMKTELISNVSHDLKTPLTSIITYIDLLKDENINEEDRKSYIDTLDKKSQRLKFLIEDLFEVSKATSGNVNLNLVNVDIVELMRQIEIELEDKIKKSGLIFRNNFPENKSILQLDSQKTFRIFENLLSNISKYAMKNSRVYIDILEKEESVEITLKNMSAVEIDFAPLDIVERFERGDKSRNTEGSGLGLAIAKSFVELQGGNFNIDIDGDLFKVIIEFKR</sequence>
<organism evidence="16 17">
    <name type="scientific">Clostridium uliginosum</name>
    <dbReference type="NCBI Taxonomy" id="119641"/>
    <lineage>
        <taxon>Bacteria</taxon>
        <taxon>Bacillati</taxon>
        <taxon>Bacillota</taxon>
        <taxon>Clostridia</taxon>
        <taxon>Eubacteriales</taxon>
        <taxon>Clostridiaceae</taxon>
        <taxon>Clostridium</taxon>
    </lineage>
</organism>
<dbReference type="SMART" id="SM00388">
    <property type="entry name" value="HisKA"/>
    <property type="match status" value="1"/>
</dbReference>
<dbReference type="EMBL" id="FOMG01000001">
    <property type="protein sequence ID" value="SFC18339.1"/>
    <property type="molecule type" value="Genomic_DNA"/>
</dbReference>
<keyword evidence="11 14" id="KW-1133">Transmembrane helix</keyword>
<keyword evidence="5" id="KW-0597">Phosphoprotein</keyword>
<dbReference type="InterPro" id="IPR003661">
    <property type="entry name" value="HisK_dim/P_dom"/>
</dbReference>
<evidence type="ECO:0000256" key="7">
    <source>
        <dbReference type="ARBA" id="ARBA00022692"/>
    </source>
</evidence>
<keyword evidence="8" id="KW-0547">Nucleotide-binding</keyword>
<evidence type="ECO:0000256" key="10">
    <source>
        <dbReference type="ARBA" id="ARBA00022840"/>
    </source>
</evidence>
<evidence type="ECO:0000259" key="15">
    <source>
        <dbReference type="PROSITE" id="PS50109"/>
    </source>
</evidence>
<dbReference type="Proteomes" id="UP000199263">
    <property type="component" value="Unassembled WGS sequence"/>
</dbReference>
<feature type="transmembrane region" description="Helical" evidence="14">
    <location>
        <begin position="348"/>
        <end position="372"/>
    </location>
</feature>
<dbReference type="SUPFAM" id="SSF55874">
    <property type="entry name" value="ATPase domain of HSP90 chaperone/DNA topoisomerase II/histidine kinase"/>
    <property type="match status" value="1"/>
</dbReference>
<keyword evidence="13 14" id="KW-0472">Membrane</keyword>
<comment type="catalytic activity">
    <reaction evidence="1">
        <text>ATP + protein L-histidine = ADP + protein N-phospho-L-histidine.</text>
        <dbReference type="EC" id="2.7.13.3"/>
    </reaction>
</comment>
<feature type="transmembrane region" description="Helical" evidence="14">
    <location>
        <begin position="429"/>
        <end position="457"/>
    </location>
</feature>
<gene>
    <name evidence="16" type="ORF">SAMN05421842_101160</name>
</gene>
<evidence type="ECO:0000256" key="9">
    <source>
        <dbReference type="ARBA" id="ARBA00022777"/>
    </source>
</evidence>
<evidence type="ECO:0000256" key="4">
    <source>
        <dbReference type="ARBA" id="ARBA00022475"/>
    </source>
</evidence>
<feature type="transmembrane region" description="Helical" evidence="14">
    <location>
        <begin position="265"/>
        <end position="285"/>
    </location>
</feature>
<dbReference type="CDD" id="cd00082">
    <property type="entry name" value="HisKA"/>
    <property type="match status" value="1"/>
</dbReference>
<keyword evidence="9 16" id="KW-0418">Kinase</keyword>
<evidence type="ECO:0000256" key="11">
    <source>
        <dbReference type="ARBA" id="ARBA00022989"/>
    </source>
</evidence>
<proteinExistence type="predicted"/>
<dbReference type="GO" id="GO:0005886">
    <property type="term" value="C:plasma membrane"/>
    <property type="evidence" value="ECO:0007669"/>
    <property type="project" value="UniProtKB-SubCell"/>
</dbReference>
<reference evidence="16 17" key="1">
    <citation type="submission" date="2016-10" db="EMBL/GenBank/DDBJ databases">
        <authorList>
            <person name="de Groot N.N."/>
        </authorList>
    </citation>
    <scope>NUCLEOTIDE SEQUENCE [LARGE SCALE GENOMIC DNA]</scope>
    <source>
        <strain evidence="16 17">DSM 12992</strain>
    </source>
</reference>
<feature type="domain" description="Histidine kinase" evidence="15">
    <location>
        <begin position="528"/>
        <end position="740"/>
    </location>
</feature>
<evidence type="ECO:0000256" key="2">
    <source>
        <dbReference type="ARBA" id="ARBA00004651"/>
    </source>
</evidence>
<dbReference type="Pfam" id="PF02518">
    <property type="entry name" value="HATPase_c"/>
    <property type="match status" value="1"/>
</dbReference>
<dbReference type="EC" id="2.7.13.3" evidence="3"/>
<protein>
    <recommendedName>
        <fullName evidence="3">histidine kinase</fullName>
        <ecNumber evidence="3">2.7.13.3</ecNumber>
    </recommendedName>
</protein>
<dbReference type="InterPro" id="IPR036097">
    <property type="entry name" value="HisK_dim/P_sf"/>
</dbReference>
<dbReference type="Gene3D" id="3.30.565.10">
    <property type="entry name" value="Histidine kinase-like ATPase, C-terminal domain"/>
    <property type="match status" value="1"/>
</dbReference>
<dbReference type="PANTHER" id="PTHR45528:SF1">
    <property type="entry name" value="SENSOR HISTIDINE KINASE CPXA"/>
    <property type="match status" value="1"/>
</dbReference>
<evidence type="ECO:0000256" key="14">
    <source>
        <dbReference type="SAM" id="Phobius"/>
    </source>
</evidence>
<keyword evidence="12" id="KW-0902">Two-component regulatory system</keyword>
<dbReference type="InterPro" id="IPR005467">
    <property type="entry name" value="His_kinase_dom"/>
</dbReference>
<dbReference type="GO" id="GO:0005524">
    <property type="term" value="F:ATP binding"/>
    <property type="evidence" value="ECO:0007669"/>
    <property type="project" value="UniProtKB-KW"/>
</dbReference>
<evidence type="ECO:0000313" key="16">
    <source>
        <dbReference type="EMBL" id="SFC18339.1"/>
    </source>
</evidence>
<dbReference type="Gene3D" id="1.10.287.130">
    <property type="match status" value="1"/>
</dbReference>
<dbReference type="SMART" id="SM00387">
    <property type="entry name" value="HATPase_c"/>
    <property type="match status" value="1"/>
</dbReference>
<dbReference type="InterPro" id="IPR050398">
    <property type="entry name" value="HssS/ArlS-like"/>
</dbReference>
<keyword evidence="7 14" id="KW-0812">Transmembrane</keyword>
<evidence type="ECO:0000313" key="17">
    <source>
        <dbReference type="Proteomes" id="UP000199263"/>
    </source>
</evidence>
<keyword evidence="17" id="KW-1185">Reference proteome</keyword>
<evidence type="ECO:0000256" key="12">
    <source>
        <dbReference type="ARBA" id="ARBA00023012"/>
    </source>
</evidence>
<keyword evidence="6" id="KW-0808">Transferase</keyword>
<comment type="subcellular location">
    <subcellularLocation>
        <location evidence="2">Cell membrane</location>
        <topology evidence="2">Multi-pass membrane protein</topology>
    </subcellularLocation>
</comment>
<feature type="transmembrane region" description="Helical" evidence="14">
    <location>
        <begin position="306"/>
        <end position="328"/>
    </location>
</feature>